<sequence length="85" mass="9920">MNINTEATDDFVLALFWLTLHDDHRAWKGFAPDVLNRFYGRGFIGDPVNKAKSVVLTEKRLVQSEQFFRRYFVTEGSENNDETSF</sequence>
<reference evidence="2" key="2">
    <citation type="submission" date="2020-02" db="EMBL/GenBank/DDBJ databases">
        <authorList>
            <consortium name="NCBI Pathogen Detection Project"/>
        </authorList>
    </citation>
    <scope>NUCLEOTIDE SEQUENCE</scope>
    <source>
        <strain evidence="2">MA.CK_00/00001968</strain>
    </source>
</reference>
<dbReference type="AlphaFoldDB" id="A0A743PC63"/>
<reference evidence="2" key="1">
    <citation type="journal article" date="2018" name="Genome Biol.">
        <title>SKESA: strategic k-mer extension for scrupulous assemblies.</title>
        <authorList>
            <person name="Souvorov A."/>
            <person name="Agarwala R."/>
            <person name="Lipman D.J."/>
        </authorList>
    </citation>
    <scope>NUCLEOTIDE SEQUENCE</scope>
    <source>
        <strain evidence="2">MA.CK_00/00001968</strain>
    </source>
</reference>
<comment type="caution">
    <text evidence="2">The sequence shown here is derived from an EMBL/GenBank/DDBJ whole genome shotgun (WGS) entry which is preliminary data.</text>
</comment>
<evidence type="ECO:0000313" key="2">
    <source>
        <dbReference type="EMBL" id="HAF2129674.1"/>
    </source>
</evidence>
<accession>A0A743PC63</accession>
<feature type="domain" description="DUF6429" evidence="1">
    <location>
        <begin position="5"/>
        <end position="73"/>
    </location>
</feature>
<dbReference type="InterPro" id="IPR045489">
    <property type="entry name" value="DUF6429"/>
</dbReference>
<gene>
    <name evidence="2" type="ORF">G9F27_003915</name>
</gene>
<proteinExistence type="predicted"/>
<name>A0A743PC63_SALER</name>
<dbReference type="EMBL" id="DAAUQX010000041">
    <property type="protein sequence ID" value="HAF2129674.1"/>
    <property type="molecule type" value="Genomic_DNA"/>
</dbReference>
<dbReference type="Pfam" id="PF20008">
    <property type="entry name" value="DUF6429"/>
    <property type="match status" value="1"/>
</dbReference>
<organism evidence="2">
    <name type="scientific">Salmonella enterica</name>
    <name type="common">Salmonella choleraesuis</name>
    <dbReference type="NCBI Taxonomy" id="28901"/>
    <lineage>
        <taxon>Bacteria</taxon>
        <taxon>Pseudomonadati</taxon>
        <taxon>Pseudomonadota</taxon>
        <taxon>Gammaproteobacteria</taxon>
        <taxon>Enterobacterales</taxon>
        <taxon>Enterobacteriaceae</taxon>
        <taxon>Salmonella</taxon>
    </lineage>
</organism>
<evidence type="ECO:0000259" key="1">
    <source>
        <dbReference type="Pfam" id="PF20008"/>
    </source>
</evidence>
<protein>
    <recommendedName>
        <fullName evidence="1">DUF6429 domain-containing protein</fullName>
    </recommendedName>
</protein>